<evidence type="ECO:0000256" key="3">
    <source>
        <dbReference type="ARBA" id="ARBA00021035"/>
    </source>
</evidence>
<dbReference type="Gene3D" id="3.10.150.10">
    <property type="entry name" value="DNA Polymerase III, subunit A, domain 2"/>
    <property type="match status" value="1"/>
</dbReference>
<dbReference type="Pfam" id="PF00712">
    <property type="entry name" value="DNA_pol3_beta"/>
    <property type="match status" value="1"/>
</dbReference>
<dbReference type="Proteomes" id="UP001291687">
    <property type="component" value="Unassembled WGS sequence"/>
</dbReference>
<evidence type="ECO:0000256" key="1">
    <source>
        <dbReference type="ARBA" id="ARBA00004496"/>
    </source>
</evidence>
<organism evidence="14 15">
    <name type="scientific">Candidatus Megaera venefica</name>
    <dbReference type="NCBI Taxonomy" id="2055910"/>
    <lineage>
        <taxon>Bacteria</taxon>
        <taxon>Pseudomonadati</taxon>
        <taxon>Pseudomonadota</taxon>
        <taxon>Alphaproteobacteria</taxon>
        <taxon>Rickettsiales</taxon>
        <taxon>Rickettsiaceae</taxon>
        <taxon>Candidatus Megaera</taxon>
    </lineage>
</organism>
<dbReference type="PIRSF" id="PIRSF000804">
    <property type="entry name" value="DNA_pol_III_b"/>
    <property type="match status" value="1"/>
</dbReference>
<dbReference type="SUPFAM" id="SSF55979">
    <property type="entry name" value="DNA clamp"/>
    <property type="match status" value="3"/>
</dbReference>
<feature type="domain" description="DNA polymerase III beta sliding clamp central" evidence="12">
    <location>
        <begin position="139"/>
        <end position="255"/>
    </location>
</feature>
<keyword evidence="6 10" id="KW-0548">Nucleotidyltransferase</keyword>
<dbReference type="InterPro" id="IPR022635">
    <property type="entry name" value="DNA_polIII_beta_C"/>
</dbReference>
<dbReference type="InterPro" id="IPR001001">
    <property type="entry name" value="DNA_polIII_beta"/>
</dbReference>
<evidence type="ECO:0000256" key="7">
    <source>
        <dbReference type="ARBA" id="ARBA00022705"/>
    </source>
</evidence>
<proteinExistence type="inferred from homology"/>
<dbReference type="PANTHER" id="PTHR30478:SF0">
    <property type="entry name" value="BETA SLIDING CLAMP"/>
    <property type="match status" value="1"/>
</dbReference>
<dbReference type="Gene3D" id="3.70.10.10">
    <property type="match status" value="1"/>
</dbReference>
<evidence type="ECO:0000259" key="13">
    <source>
        <dbReference type="Pfam" id="PF02768"/>
    </source>
</evidence>
<dbReference type="EMBL" id="JARJFB010000089">
    <property type="protein sequence ID" value="MEA0971161.1"/>
    <property type="molecule type" value="Genomic_DNA"/>
</dbReference>
<evidence type="ECO:0000259" key="12">
    <source>
        <dbReference type="Pfam" id="PF02767"/>
    </source>
</evidence>
<evidence type="ECO:0000256" key="4">
    <source>
        <dbReference type="ARBA" id="ARBA00022490"/>
    </source>
</evidence>
<dbReference type="Pfam" id="PF02767">
    <property type="entry name" value="DNA_pol3_beta_2"/>
    <property type="match status" value="1"/>
</dbReference>
<evidence type="ECO:0000256" key="2">
    <source>
        <dbReference type="ARBA" id="ARBA00010752"/>
    </source>
</evidence>
<protein>
    <recommendedName>
        <fullName evidence="3 10">Beta sliding clamp</fullName>
    </recommendedName>
</protein>
<dbReference type="RefSeq" id="WP_322777063.1">
    <property type="nucleotide sequence ID" value="NZ_JARJFB010000089.1"/>
</dbReference>
<keyword evidence="4 10" id="KW-0963">Cytoplasm</keyword>
<keyword evidence="7 10" id="KW-0235">DNA replication</keyword>
<comment type="subunit">
    <text evidence="10">Forms a ring-shaped head-to-tail homodimer around DNA.</text>
</comment>
<evidence type="ECO:0000256" key="9">
    <source>
        <dbReference type="ARBA" id="ARBA00023125"/>
    </source>
</evidence>
<comment type="caution">
    <text evidence="14">The sequence shown here is derived from an EMBL/GenBank/DDBJ whole genome shotgun (WGS) entry which is preliminary data.</text>
</comment>
<sequence>MSEDIKKMNLEMLVQTKDLVHALSFANSVVEKRNVLQELNNIKLVVKSGIVEIGATDMDLYLNQEIGAEVLCEGQTTVSTQTLSDIVRKIPDTKIRIKQIADSDKIEITGANCRFELLTLPAVAFPAMEDIDSSVSLRIPSSELAKVIEYTNFSMSTEETRYNLNGIYMHVKEGEFSGVSTDGHRLSIASVLLDKKTDDFGVIVPRKTVIELLKILKDSKNIQSDIEVFLSNTKIKFKCNNLVLISKLIDGTFPEYSSFIPTENQNKLTVNAKLLASAIDRVATVTVDKFRAVKLFIGNESMEITASGEAKGAASEVLHYSLEKDNSCNYVGSNVSIGFNPRYISDVLGAIHTDQVEIFFKDSFSPVLIKTNLSSKDCFVVMPVKV</sequence>
<name>A0ABU5ND94_9RICK</name>
<accession>A0ABU5ND94</accession>
<evidence type="ECO:0000313" key="15">
    <source>
        <dbReference type="Proteomes" id="UP001291687"/>
    </source>
</evidence>
<evidence type="ECO:0000313" key="14">
    <source>
        <dbReference type="EMBL" id="MEA0971161.1"/>
    </source>
</evidence>
<gene>
    <name evidence="14" type="ORF">Megvenef_01134</name>
</gene>
<dbReference type="PANTHER" id="PTHR30478">
    <property type="entry name" value="DNA POLYMERASE III SUBUNIT BETA"/>
    <property type="match status" value="1"/>
</dbReference>
<evidence type="ECO:0000259" key="11">
    <source>
        <dbReference type="Pfam" id="PF00712"/>
    </source>
</evidence>
<comment type="similarity">
    <text evidence="2 10">Belongs to the beta sliding clamp family.</text>
</comment>
<reference evidence="14 15" key="1">
    <citation type="submission" date="2023-03" db="EMBL/GenBank/DDBJ databases">
        <title>Host association and intracellularity evolved multiple times independently in the Rickettsiales.</title>
        <authorList>
            <person name="Castelli M."/>
            <person name="Nardi T."/>
            <person name="Gammuto L."/>
            <person name="Bellinzona G."/>
            <person name="Sabaneyeva E."/>
            <person name="Potekhin A."/>
            <person name="Serra V."/>
            <person name="Petroni G."/>
            <person name="Sassera D."/>
        </authorList>
    </citation>
    <scope>NUCLEOTIDE SEQUENCE [LARGE SCALE GENOMIC DNA]</scope>
    <source>
        <strain evidence="14 15">Sr 2-6</strain>
    </source>
</reference>
<dbReference type="CDD" id="cd00140">
    <property type="entry name" value="beta_clamp"/>
    <property type="match status" value="1"/>
</dbReference>
<comment type="function">
    <text evidence="10">Confers DNA tethering and processivity to DNA polymerases and other proteins. Acts as a clamp, forming a ring around DNA (a reaction catalyzed by the clamp-loading complex) which diffuses in an ATP-independent manner freely and bidirectionally along dsDNA. Initially characterized for its ability to contact the catalytic subunit of DNA polymerase III (Pol III), a complex, multichain enzyme responsible for most of the replicative synthesis in bacteria; Pol III exhibits 3'-5' exonuclease proofreading activity. The beta chain is required for initiation of replication as well as for processivity of DNA replication.</text>
</comment>
<dbReference type="InterPro" id="IPR022634">
    <property type="entry name" value="DNA_polIII_beta_N"/>
</dbReference>
<keyword evidence="8 10" id="KW-0239">DNA-directed DNA polymerase</keyword>
<evidence type="ECO:0000256" key="10">
    <source>
        <dbReference type="PIRNR" id="PIRNR000804"/>
    </source>
</evidence>
<evidence type="ECO:0000256" key="5">
    <source>
        <dbReference type="ARBA" id="ARBA00022679"/>
    </source>
</evidence>
<evidence type="ECO:0000256" key="6">
    <source>
        <dbReference type="ARBA" id="ARBA00022695"/>
    </source>
</evidence>
<dbReference type="NCBIfam" id="TIGR00663">
    <property type="entry name" value="dnan"/>
    <property type="match status" value="1"/>
</dbReference>
<evidence type="ECO:0000256" key="8">
    <source>
        <dbReference type="ARBA" id="ARBA00022932"/>
    </source>
</evidence>
<dbReference type="InterPro" id="IPR022637">
    <property type="entry name" value="DNA_polIII_beta_cen"/>
</dbReference>
<keyword evidence="9" id="KW-0238">DNA-binding</keyword>
<dbReference type="SMART" id="SM00480">
    <property type="entry name" value="POL3Bc"/>
    <property type="match status" value="1"/>
</dbReference>
<feature type="domain" description="DNA polymerase III beta sliding clamp N-terminal" evidence="11">
    <location>
        <begin position="11"/>
        <end position="128"/>
    </location>
</feature>
<feature type="domain" description="DNA polymerase III beta sliding clamp C-terminal" evidence="13">
    <location>
        <begin position="259"/>
        <end position="384"/>
    </location>
</feature>
<dbReference type="Pfam" id="PF02768">
    <property type="entry name" value="DNA_pol3_beta_3"/>
    <property type="match status" value="1"/>
</dbReference>
<keyword evidence="15" id="KW-1185">Reference proteome</keyword>
<dbReference type="InterPro" id="IPR046938">
    <property type="entry name" value="DNA_clamp_sf"/>
</dbReference>
<keyword evidence="5 10" id="KW-0808">Transferase</keyword>
<comment type="subcellular location">
    <subcellularLocation>
        <location evidence="1 10">Cytoplasm</location>
    </subcellularLocation>
</comment>